<feature type="compositionally biased region" description="Low complexity" evidence="5">
    <location>
        <begin position="150"/>
        <end position="163"/>
    </location>
</feature>
<evidence type="ECO:0000313" key="8">
    <source>
        <dbReference type="EMBL" id="CAF1385065.1"/>
    </source>
</evidence>
<dbReference type="CDD" id="cd00118">
    <property type="entry name" value="LysM"/>
    <property type="match status" value="1"/>
</dbReference>
<dbReference type="AlphaFoldDB" id="A0A816BGK0"/>
<dbReference type="Pfam" id="PF01476">
    <property type="entry name" value="LysM"/>
    <property type="match status" value="1"/>
</dbReference>
<feature type="compositionally biased region" description="Low complexity" evidence="5">
    <location>
        <begin position="596"/>
        <end position="607"/>
    </location>
</feature>
<evidence type="ECO:0000256" key="1">
    <source>
        <dbReference type="ARBA" id="ARBA00004173"/>
    </source>
</evidence>
<feature type="compositionally biased region" description="Basic and acidic residues" evidence="5">
    <location>
        <begin position="164"/>
        <end position="179"/>
    </location>
</feature>
<keyword evidence="3" id="KW-0496">Mitochondrion</keyword>
<dbReference type="GO" id="GO:0006979">
    <property type="term" value="P:response to oxidative stress"/>
    <property type="evidence" value="ECO:0007669"/>
    <property type="project" value="TreeGrafter"/>
</dbReference>
<name>A0A816BGK0_9BILA</name>
<dbReference type="GO" id="GO:0005634">
    <property type="term" value="C:nucleus"/>
    <property type="evidence" value="ECO:0007669"/>
    <property type="project" value="TreeGrafter"/>
</dbReference>
<feature type="domain" description="TLDc" evidence="7">
    <location>
        <begin position="670"/>
        <end position="833"/>
    </location>
</feature>
<dbReference type="EMBL" id="CAJNOM010001465">
    <property type="protein sequence ID" value="CAF1608931.1"/>
    <property type="molecule type" value="Genomic_DNA"/>
</dbReference>
<feature type="region of interest" description="Disordered" evidence="5">
    <location>
        <begin position="145"/>
        <end position="241"/>
    </location>
</feature>
<feature type="compositionally biased region" description="Polar residues" evidence="5">
    <location>
        <begin position="608"/>
        <end position="617"/>
    </location>
</feature>
<dbReference type="InterPro" id="IPR036779">
    <property type="entry name" value="LysM_dom_sf"/>
</dbReference>
<gene>
    <name evidence="8" type="ORF">BJG266_LOCUS36791</name>
    <name evidence="9" type="ORF">QVE165_LOCUS53767</name>
</gene>
<dbReference type="Proteomes" id="UP000663877">
    <property type="component" value="Unassembled WGS sequence"/>
</dbReference>
<feature type="compositionally biased region" description="Basic and acidic residues" evidence="5">
    <location>
        <begin position="228"/>
        <end position="241"/>
    </location>
</feature>
<comment type="similarity">
    <text evidence="2">Belongs to the OXR1 family.</text>
</comment>
<dbReference type="PANTHER" id="PTHR23354:SF62">
    <property type="entry name" value="MUSTARD, ISOFORM V"/>
    <property type="match status" value="1"/>
</dbReference>
<comment type="subcellular location">
    <subcellularLocation>
        <location evidence="1">Mitochondrion</location>
    </subcellularLocation>
</comment>
<evidence type="ECO:0000259" key="6">
    <source>
        <dbReference type="PROSITE" id="PS51782"/>
    </source>
</evidence>
<dbReference type="InterPro" id="IPR018392">
    <property type="entry name" value="LysM"/>
</dbReference>
<dbReference type="Gene3D" id="3.10.350.10">
    <property type="entry name" value="LysM domain"/>
    <property type="match status" value="1"/>
</dbReference>
<dbReference type="SUPFAM" id="SSF54106">
    <property type="entry name" value="LysM domain"/>
    <property type="match status" value="1"/>
</dbReference>
<evidence type="ECO:0000256" key="2">
    <source>
        <dbReference type="ARBA" id="ARBA00009540"/>
    </source>
</evidence>
<feature type="region of interest" description="Disordered" evidence="5">
    <location>
        <begin position="546"/>
        <end position="576"/>
    </location>
</feature>
<dbReference type="GO" id="GO:0005739">
    <property type="term" value="C:mitochondrion"/>
    <property type="evidence" value="ECO:0007669"/>
    <property type="project" value="UniProtKB-SubCell"/>
</dbReference>
<evidence type="ECO:0000313" key="10">
    <source>
        <dbReference type="Proteomes" id="UP000663832"/>
    </source>
</evidence>
<feature type="domain" description="LysM" evidence="6">
    <location>
        <begin position="92"/>
        <end position="135"/>
    </location>
</feature>
<proteinExistence type="inferred from homology"/>
<organism evidence="9 10">
    <name type="scientific">Adineta steineri</name>
    <dbReference type="NCBI Taxonomy" id="433720"/>
    <lineage>
        <taxon>Eukaryota</taxon>
        <taxon>Metazoa</taxon>
        <taxon>Spiralia</taxon>
        <taxon>Gnathifera</taxon>
        <taxon>Rotifera</taxon>
        <taxon>Eurotatoria</taxon>
        <taxon>Bdelloidea</taxon>
        <taxon>Adinetida</taxon>
        <taxon>Adinetidae</taxon>
        <taxon>Adineta</taxon>
    </lineage>
</organism>
<protein>
    <recommendedName>
        <fullName evidence="4">Oxidation resistance protein 1</fullName>
    </recommendedName>
</protein>
<feature type="compositionally biased region" description="Low complexity" evidence="5">
    <location>
        <begin position="216"/>
        <end position="227"/>
    </location>
</feature>
<evidence type="ECO:0000256" key="3">
    <source>
        <dbReference type="ARBA" id="ARBA00023128"/>
    </source>
</evidence>
<keyword evidence="10" id="KW-1185">Reference proteome</keyword>
<evidence type="ECO:0000313" key="9">
    <source>
        <dbReference type="EMBL" id="CAF1608931.1"/>
    </source>
</evidence>
<dbReference type="PROSITE" id="PS51886">
    <property type="entry name" value="TLDC"/>
    <property type="match status" value="1"/>
</dbReference>
<dbReference type="SMART" id="SM00257">
    <property type="entry name" value="LysM"/>
    <property type="match status" value="1"/>
</dbReference>
<feature type="compositionally biased region" description="Polar residues" evidence="5">
    <location>
        <begin position="552"/>
        <end position="575"/>
    </location>
</feature>
<dbReference type="InterPro" id="IPR006571">
    <property type="entry name" value="TLDc_dom"/>
</dbReference>
<evidence type="ECO:0000256" key="4">
    <source>
        <dbReference type="ARBA" id="ARBA00040604"/>
    </source>
</evidence>
<dbReference type="Proteomes" id="UP000663832">
    <property type="component" value="Unassembled WGS sequence"/>
</dbReference>
<accession>A0A816BGK0</accession>
<evidence type="ECO:0000259" key="7">
    <source>
        <dbReference type="PROSITE" id="PS51886"/>
    </source>
</evidence>
<reference evidence="9" key="1">
    <citation type="submission" date="2021-02" db="EMBL/GenBank/DDBJ databases">
        <authorList>
            <person name="Nowell W R."/>
        </authorList>
    </citation>
    <scope>NUCLEOTIDE SEQUENCE</scope>
</reference>
<evidence type="ECO:0000256" key="5">
    <source>
        <dbReference type="SAM" id="MobiDB-lite"/>
    </source>
</evidence>
<sequence length="834" mass="95049">MNRTQLAKPKNDIYYIYVLYIYRNTTEPVSKQSTIASISSNIPLLAMNTDNDATQSLINTTTDVESLLNPFKRNPTRDSKRGRALVQPKGTIPYTIGNYDTLEKIALQFNLTPSELLQLNKLNTRIVFPGQILYVPDAPYSNTIVEEKQQPTPTVPIITPSSSKPKDGDTFIVHTDRRLSSGSSPPSSQQDAGAMVWSMSRQSTAKPGRAQRLKSEASTESDSSSSRTIEERLKTHKEDNTKQVKQLQKTFSIEENHQLDEECLQRFIKVNVRLMTDDHKSVGGTLLVTPNAVMFDPDVLDSLVKEHGIDKYGLIIRMDLLAGIALYEDIAMYEHEANLRDEEKRKMCHSSSIKNIHQCSTTSMNNDEEQVHDLMSSLLDKIDKEFNSSIDTSRMLFNASSANQRRISTDNEDLFYSLDGVKHSSGILINDKDIPSSTYQLENCIPNDEFNRRFGEIDKLLQKQHEIYVTPHPIEIPYYLCIKTSRIANNVMPVYERSNKKMFDEVYGKKELEYEYWFSVPKEKIDHLYAFFLRWSPERALDPYFDDDHPDNSNTSLNQVNRHVSNSQSKQNEISSGKGFVLLANDDPELTDDYVSSNNKNNNSSKSHATSDSTTSTKKQHYLKRQNTLLKEWEIISVDEIYRRINATHANPTHTPDIGIPPPKLLQPSTLVDEEQSKQILLELPARVHGLNWNMIFSTETNGFSLNQLYRRSMEVDSDAPALLIVKDVEQNMFGAYISQQLMISEGFYGTGESFLFTFYPKFQVFHWTGNNQFFVKGDVKTLGIGSGEGTYGLWLDADLYHGRTCPSKTFNNVRLSSKEDFIIASVEVWTFID</sequence>
<dbReference type="PANTHER" id="PTHR23354">
    <property type="entry name" value="NUCLEOLAR PROTEIN 7/ESTROGEN RECEPTOR COACTIVATOR-RELATED"/>
    <property type="match status" value="1"/>
</dbReference>
<dbReference type="OrthoDB" id="26679at2759"/>
<dbReference type="PROSITE" id="PS51782">
    <property type="entry name" value="LYSM"/>
    <property type="match status" value="1"/>
</dbReference>
<feature type="region of interest" description="Disordered" evidence="5">
    <location>
        <begin position="591"/>
        <end position="621"/>
    </location>
</feature>
<dbReference type="SMART" id="SM00584">
    <property type="entry name" value="TLDc"/>
    <property type="match status" value="1"/>
</dbReference>
<comment type="caution">
    <text evidence="9">The sequence shown here is derived from an EMBL/GenBank/DDBJ whole genome shotgun (WGS) entry which is preliminary data.</text>
</comment>
<dbReference type="Pfam" id="PF07534">
    <property type="entry name" value="TLD"/>
    <property type="match status" value="1"/>
</dbReference>
<dbReference type="EMBL" id="CAJNOI010001125">
    <property type="protein sequence ID" value="CAF1385065.1"/>
    <property type="molecule type" value="Genomic_DNA"/>
</dbReference>